<keyword evidence="3 6" id="KW-1133">Transmembrane helix</keyword>
<feature type="region of interest" description="Disordered" evidence="5">
    <location>
        <begin position="168"/>
        <end position="239"/>
    </location>
</feature>
<dbReference type="InterPro" id="IPR008253">
    <property type="entry name" value="Marvel"/>
</dbReference>
<sequence>MGVSGSITLIFRLVQLLCTVAIMALVGHILSTSYWNQIPRTVGNAPEVNFTMFLSVFTLFSLFFLGPASWNFFTNESVFKVATVIDALNLVFYMSDGIALAAAMEVHSCNNPVYTEGNRITQTSPNTKVRCREAQATTAFVWFMFILFIITTAISLSKWWGEFELPNSTSHTPRSIRRRNRGDTTGDEEERHDVEEVSGGPMVADDPTEPARLHTRRNEHRRVGSLTGGHWHADSDDGISGVSEVTDHDAGYRRGGDRVINVPMGGPAFADEGTGLR</sequence>
<dbReference type="GO" id="GO:0005886">
    <property type="term" value="C:plasma membrane"/>
    <property type="evidence" value="ECO:0007669"/>
    <property type="project" value="TreeGrafter"/>
</dbReference>
<evidence type="ECO:0000259" key="7">
    <source>
        <dbReference type="Pfam" id="PF01284"/>
    </source>
</evidence>
<protein>
    <submittedName>
        <fullName evidence="8">Membrane-associating domain-domain-containing protein</fullName>
    </submittedName>
</protein>
<dbReference type="GO" id="GO:0070941">
    <property type="term" value="P:eisosome assembly"/>
    <property type="evidence" value="ECO:0007669"/>
    <property type="project" value="TreeGrafter"/>
</dbReference>
<name>A0A1Y1ZBV5_9PLEO</name>
<evidence type="ECO:0000256" key="6">
    <source>
        <dbReference type="SAM" id="Phobius"/>
    </source>
</evidence>
<keyword evidence="9" id="KW-1185">Reference proteome</keyword>
<evidence type="ECO:0000313" key="9">
    <source>
        <dbReference type="Proteomes" id="UP000193144"/>
    </source>
</evidence>
<comment type="subcellular location">
    <subcellularLocation>
        <location evidence="1">Membrane</location>
        <topology evidence="1">Multi-pass membrane protein</topology>
    </subcellularLocation>
</comment>
<dbReference type="Pfam" id="PF01284">
    <property type="entry name" value="MARVEL"/>
    <property type="match status" value="1"/>
</dbReference>
<dbReference type="Proteomes" id="UP000193144">
    <property type="component" value="Unassembled WGS sequence"/>
</dbReference>
<dbReference type="InterPro" id="IPR052649">
    <property type="entry name" value="NCE102-like"/>
</dbReference>
<evidence type="ECO:0000313" key="8">
    <source>
        <dbReference type="EMBL" id="ORY07255.1"/>
    </source>
</evidence>
<feature type="transmembrane region" description="Helical" evidence="6">
    <location>
        <begin position="9"/>
        <end position="30"/>
    </location>
</feature>
<reference evidence="8 9" key="1">
    <citation type="submission" date="2016-07" db="EMBL/GenBank/DDBJ databases">
        <title>Pervasive Adenine N6-methylation of Active Genes in Fungi.</title>
        <authorList>
            <consortium name="DOE Joint Genome Institute"/>
            <person name="Mondo S.J."/>
            <person name="Dannebaum R.O."/>
            <person name="Kuo R.C."/>
            <person name="Labutti K."/>
            <person name="Haridas S."/>
            <person name="Kuo A."/>
            <person name="Salamov A."/>
            <person name="Ahrendt S.R."/>
            <person name="Lipzen A."/>
            <person name="Sullivan W."/>
            <person name="Andreopoulos W.B."/>
            <person name="Clum A."/>
            <person name="Lindquist E."/>
            <person name="Daum C."/>
            <person name="Ramamoorthy G.K."/>
            <person name="Gryganskyi A."/>
            <person name="Culley D."/>
            <person name="Magnuson J.K."/>
            <person name="James T.Y."/>
            <person name="O'Malley M.A."/>
            <person name="Stajich J.E."/>
            <person name="Spatafora J.W."/>
            <person name="Visel A."/>
            <person name="Grigoriev I.V."/>
        </authorList>
    </citation>
    <scope>NUCLEOTIDE SEQUENCE [LARGE SCALE GENOMIC DNA]</scope>
    <source>
        <strain evidence="8 9">CBS 115471</strain>
    </source>
</reference>
<comment type="caution">
    <text evidence="8">The sequence shown here is derived from an EMBL/GenBank/DDBJ whole genome shotgun (WGS) entry which is preliminary data.</text>
</comment>
<dbReference type="AlphaFoldDB" id="A0A1Y1ZBV5"/>
<feature type="transmembrane region" description="Helical" evidence="6">
    <location>
        <begin position="140"/>
        <end position="160"/>
    </location>
</feature>
<evidence type="ECO:0000256" key="2">
    <source>
        <dbReference type="ARBA" id="ARBA00022692"/>
    </source>
</evidence>
<dbReference type="PANTHER" id="PTHR28165">
    <property type="entry name" value="NON-CLASSICAL EXPORT PROTEIN 2-RELATED"/>
    <property type="match status" value="1"/>
</dbReference>
<feature type="region of interest" description="Disordered" evidence="5">
    <location>
        <begin position="256"/>
        <end position="277"/>
    </location>
</feature>
<evidence type="ECO:0000256" key="5">
    <source>
        <dbReference type="SAM" id="MobiDB-lite"/>
    </source>
</evidence>
<evidence type="ECO:0000256" key="1">
    <source>
        <dbReference type="ARBA" id="ARBA00004141"/>
    </source>
</evidence>
<proteinExistence type="predicted"/>
<dbReference type="GO" id="GO:0032126">
    <property type="term" value="C:eisosome"/>
    <property type="evidence" value="ECO:0007669"/>
    <property type="project" value="TreeGrafter"/>
</dbReference>
<feature type="compositionally biased region" description="Basic and acidic residues" evidence="5">
    <location>
        <begin position="181"/>
        <end position="195"/>
    </location>
</feature>
<feature type="domain" description="MARVEL" evidence="7">
    <location>
        <begin position="8"/>
        <end position="153"/>
    </location>
</feature>
<feature type="transmembrane region" description="Helical" evidence="6">
    <location>
        <begin position="50"/>
        <end position="73"/>
    </location>
</feature>
<dbReference type="GO" id="GO:0072659">
    <property type="term" value="P:protein localization to plasma membrane"/>
    <property type="evidence" value="ECO:0007669"/>
    <property type="project" value="TreeGrafter"/>
</dbReference>
<keyword evidence="4 6" id="KW-0472">Membrane</keyword>
<dbReference type="EMBL" id="MCFA01000110">
    <property type="protein sequence ID" value="ORY07255.1"/>
    <property type="molecule type" value="Genomic_DNA"/>
</dbReference>
<organism evidence="8 9">
    <name type="scientific">Clohesyomyces aquaticus</name>
    <dbReference type="NCBI Taxonomy" id="1231657"/>
    <lineage>
        <taxon>Eukaryota</taxon>
        <taxon>Fungi</taxon>
        <taxon>Dikarya</taxon>
        <taxon>Ascomycota</taxon>
        <taxon>Pezizomycotina</taxon>
        <taxon>Dothideomycetes</taxon>
        <taxon>Pleosporomycetidae</taxon>
        <taxon>Pleosporales</taxon>
        <taxon>Lindgomycetaceae</taxon>
        <taxon>Clohesyomyces</taxon>
    </lineage>
</organism>
<dbReference type="OrthoDB" id="5423111at2759"/>
<accession>A0A1Y1ZBV5</accession>
<keyword evidence="2 6" id="KW-0812">Transmembrane</keyword>
<gene>
    <name evidence="8" type="ORF">BCR34DRAFT_570710</name>
</gene>
<evidence type="ECO:0000256" key="4">
    <source>
        <dbReference type="ARBA" id="ARBA00023136"/>
    </source>
</evidence>
<evidence type="ECO:0000256" key="3">
    <source>
        <dbReference type="ARBA" id="ARBA00022989"/>
    </source>
</evidence>
<dbReference type="PANTHER" id="PTHR28165:SF1">
    <property type="entry name" value="NON-CLASSICAL EXPORT PROTEIN 2-RELATED"/>
    <property type="match status" value="1"/>
</dbReference>